<dbReference type="Proteomes" id="UP000182227">
    <property type="component" value="Unassembled WGS sequence"/>
</dbReference>
<dbReference type="AlphaFoldDB" id="A0A0U1DG85"/>
<name>A0A0U1DG85_9MYCO</name>
<evidence type="ECO:0000313" key="1">
    <source>
        <dbReference type="EMBL" id="CQD15688.1"/>
    </source>
</evidence>
<organism evidence="1 2">
    <name type="scientific">Mycolicibacterium conceptionense</name>
    <dbReference type="NCBI Taxonomy" id="451644"/>
    <lineage>
        <taxon>Bacteria</taxon>
        <taxon>Bacillati</taxon>
        <taxon>Actinomycetota</taxon>
        <taxon>Actinomycetes</taxon>
        <taxon>Mycobacteriales</taxon>
        <taxon>Mycobacteriaceae</taxon>
        <taxon>Mycolicibacterium</taxon>
    </lineage>
</organism>
<evidence type="ECO:0000313" key="2">
    <source>
        <dbReference type="Proteomes" id="UP000182227"/>
    </source>
</evidence>
<proteinExistence type="predicted"/>
<gene>
    <name evidence="1" type="ORF">BN970_03294</name>
</gene>
<accession>A0A0U1DG85</accession>
<reference evidence="1 2" key="1">
    <citation type="submission" date="2015-03" db="EMBL/GenBank/DDBJ databases">
        <authorList>
            <person name="Murphy D."/>
        </authorList>
    </citation>
    <scope>NUCLEOTIDE SEQUENCE [LARGE SCALE GENOMIC DNA]</scope>
    <source>
        <strain evidence="1 2">D16</strain>
    </source>
</reference>
<dbReference type="EMBL" id="CTEF01000002">
    <property type="protein sequence ID" value="CQD15688.1"/>
    <property type="molecule type" value="Genomic_DNA"/>
</dbReference>
<protein>
    <submittedName>
        <fullName evidence="1">Uncharacterized protein</fullName>
    </submittedName>
</protein>
<sequence>MPRSYDINPVAITHHPTQRIDTGIGKLPPFDLQQIVDGFLTALKDLTGIDLTGIRDFLENLFGSIDWSHLPTPADVWAFVVAAGSLPGQIVTFINNTAGINLASWDDFVASLADGKGIDLPWLKTGLDTLSAIFGGSI</sequence>